<dbReference type="InterPro" id="IPR014051">
    <property type="entry name" value="Phosphoesterase_HXTX"/>
</dbReference>
<proteinExistence type="inferred from homology"/>
<feature type="domain" description="Phosphoesterase HXTX" evidence="3">
    <location>
        <begin position="98"/>
        <end position="167"/>
    </location>
</feature>
<keyword evidence="4" id="KW-0436">Ligase</keyword>
<dbReference type="Gene3D" id="3.90.1140.10">
    <property type="entry name" value="Cyclic phosphodiesterase"/>
    <property type="match status" value="1"/>
</dbReference>
<evidence type="ECO:0000256" key="2">
    <source>
        <dbReference type="HAMAP-Rule" id="MF_01940"/>
    </source>
</evidence>
<name>A0A1M5UXZ1_9BACI</name>
<dbReference type="InterPro" id="IPR004175">
    <property type="entry name" value="RNA_CPDase"/>
</dbReference>
<dbReference type="EC" id="3.1.4.58" evidence="2"/>
<dbReference type="AlphaFoldDB" id="A0A1M5UXZ1"/>
<evidence type="ECO:0000313" key="5">
    <source>
        <dbReference type="Proteomes" id="UP000184079"/>
    </source>
</evidence>
<dbReference type="OrthoDB" id="9789350at2"/>
<dbReference type="GO" id="GO:0004113">
    <property type="term" value="F:2',3'-cyclic-nucleotide 3'-phosphodiesterase activity"/>
    <property type="evidence" value="ECO:0007669"/>
    <property type="project" value="InterPro"/>
</dbReference>
<comment type="similarity">
    <text evidence="2">Belongs to the 2H phosphoesterase superfamily. ThpR family.</text>
</comment>
<dbReference type="GO" id="GO:0008664">
    <property type="term" value="F:RNA 2',3'-cyclic 3'-phosphodiesterase activity"/>
    <property type="evidence" value="ECO:0007669"/>
    <property type="project" value="UniProtKB-EC"/>
</dbReference>
<feature type="short sequence motif" description="HXTX 2" evidence="2">
    <location>
        <begin position="128"/>
        <end position="131"/>
    </location>
</feature>
<organism evidence="4 5">
    <name type="scientific">Virgibacillus chiguensis</name>
    <dbReference type="NCBI Taxonomy" id="411959"/>
    <lineage>
        <taxon>Bacteria</taxon>
        <taxon>Bacillati</taxon>
        <taxon>Bacillota</taxon>
        <taxon>Bacilli</taxon>
        <taxon>Bacillales</taxon>
        <taxon>Bacillaceae</taxon>
        <taxon>Virgibacillus</taxon>
    </lineage>
</organism>
<sequence length="185" mass="21719">MARLPHYFIAIPLTKEVQVMCSETQTFLKQKLPYREWTNKHDFHITLKFLGPVSDSKVCHLIDRLQRVYFSPFYLKVGGVDTFGSFERPRVIYSKVQLNDTLTKLVNQIEFEAKAEGFLAEKRPYIPHITLAKKWDGSAHIGNEVLTEVKNKDYSEKLLYVDCFVLYQIFPDEQPKYKVKAYFTL</sequence>
<accession>A0A1M5UXZ1</accession>
<feature type="short sequence motif" description="HXTX 1" evidence="2">
    <location>
        <begin position="44"/>
        <end position="47"/>
    </location>
</feature>
<reference evidence="5" key="1">
    <citation type="submission" date="2016-11" db="EMBL/GenBank/DDBJ databases">
        <authorList>
            <person name="Varghese N."/>
            <person name="Submissions S."/>
        </authorList>
    </citation>
    <scope>NUCLEOTIDE SEQUENCE [LARGE SCALE GENOMIC DNA]</scope>
    <source>
        <strain evidence="5">CGMCC 1.6496</strain>
    </source>
</reference>
<evidence type="ECO:0000313" key="4">
    <source>
        <dbReference type="EMBL" id="SHH67872.1"/>
    </source>
</evidence>
<dbReference type="HAMAP" id="MF_01940">
    <property type="entry name" value="RNA_CPDase"/>
    <property type="match status" value="1"/>
</dbReference>
<dbReference type="PANTHER" id="PTHR35561">
    <property type="entry name" value="RNA 2',3'-CYCLIC PHOSPHODIESTERASE"/>
    <property type="match status" value="1"/>
</dbReference>
<evidence type="ECO:0000259" key="3">
    <source>
        <dbReference type="Pfam" id="PF02834"/>
    </source>
</evidence>
<dbReference type="RefSeq" id="WP_073009879.1">
    <property type="nucleotide sequence ID" value="NZ_FQXD01000011.1"/>
</dbReference>
<keyword evidence="1 2" id="KW-0378">Hydrolase</keyword>
<protein>
    <recommendedName>
        <fullName evidence="2">RNA 2',3'-cyclic phosphodiesterase</fullName>
        <shortName evidence="2">RNA 2',3'-CPDase</shortName>
        <ecNumber evidence="2">3.1.4.58</ecNumber>
    </recommendedName>
</protein>
<dbReference type="SUPFAM" id="SSF55144">
    <property type="entry name" value="LigT-like"/>
    <property type="match status" value="1"/>
</dbReference>
<evidence type="ECO:0000256" key="1">
    <source>
        <dbReference type="ARBA" id="ARBA00022801"/>
    </source>
</evidence>
<comment type="catalytic activity">
    <reaction evidence="2">
        <text>a 3'-end 2',3'-cyclophospho-ribonucleotide-RNA + H2O = a 3'-end 2'-phospho-ribonucleotide-RNA + H(+)</text>
        <dbReference type="Rhea" id="RHEA:11828"/>
        <dbReference type="Rhea" id="RHEA-COMP:10464"/>
        <dbReference type="Rhea" id="RHEA-COMP:17353"/>
        <dbReference type="ChEBI" id="CHEBI:15377"/>
        <dbReference type="ChEBI" id="CHEBI:15378"/>
        <dbReference type="ChEBI" id="CHEBI:83064"/>
        <dbReference type="ChEBI" id="CHEBI:173113"/>
        <dbReference type="EC" id="3.1.4.58"/>
    </reaction>
</comment>
<feature type="domain" description="Phosphoesterase HXTX" evidence="3">
    <location>
        <begin position="23"/>
        <end position="93"/>
    </location>
</feature>
<dbReference type="Pfam" id="PF02834">
    <property type="entry name" value="LigT_PEase"/>
    <property type="match status" value="2"/>
</dbReference>
<feature type="active site" description="Proton acceptor" evidence="2">
    <location>
        <position position="128"/>
    </location>
</feature>
<dbReference type="GO" id="GO:0016874">
    <property type="term" value="F:ligase activity"/>
    <property type="evidence" value="ECO:0007669"/>
    <property type="project" value="UniProtKB-KW"/>
</dbReference>
<comment type="function">
    <text evidence="2">Hydrolyzes RNA 2',3'-cyclic phosphodiester to an RNA 2'-phosphomonoester.</text>
</comment>
<dbReference type="EMBL" id="FQXD01000011">
    <property type="protein sequence ID" value="SHH67872.1"/>
    <property type="molecule type" value="Genomic_DNA"/>
</dbReference>
<dbReference type="NCBIfam" id="TIGR02258">
    <property type="entry name" value="2_5_ligase"/>
    <property type="match status" value="1"/>
</dbReference>
<dbReference type="InterPro" id="IPR009097">
    <property type="entry name" value="Cyclic_Pdiesterase"/>
</dbReference>
<gene>
    <name evidence="4" type="ORF">SAMN05421807_1117</name>
</gene>
<dbReference type="Proteomes" id="UP000184079">
    <property type="component" value="Unassembled WGS sequence"/>
</dbReference>
<feature type="active site" description="Proton donor" evidence="2">
    <location>
        <position position="44"/>
    </location>
</feature>
<keyword evidence="5" id="KW-1185">Reference proteome</keyword>
<dbReference type="PANTHER" id="PTHR35561:SF1">
    <property type="entry name" value="RNA 2',3'-CYCLIC PHOSPHODIESTERASE"/>
    <property type="match status" value="1"/>
</dbReference>